<dbReference type="InterPro" id="IPR045584">
    <property type="entry name" value="Pilin-like"/>
</dbReference>
<protein>
    <submittedName>
        <fullName evidence="2">Prepilin-type N-terminal cleavage/methylation domain-containing protein</fullName>
    </submittedName>
</protein>
<dbReference type="NCBIfam" id="TIGR02532">
    <property type="entry name" value="IV_pilin_GFxxxE"/>
    <property type="match status" value="1"/>
</dbReference>
<dbReference type="Pfam" id="PF07963">
    <property type="entry name" value="N_methyl"/>
    <property type="match status" value="1"/>
</dbReference>
<sequence length="365" mass="38304">MKHDFHAQDGFSLIELMVAVALSLVVLAAVSASYLSGRQASRVAEERLALQQDARLALAVLSRDLRMAGVFGCAVPALSNIERKGAAGTTVRDNLQLVSHYASDATDQFDSNALGFRAVSAQGSAWMSASPVAATSPMLVVQFGQGTAAVNGSSTVVASDGIAWMNRLDTTPPPERAVNASASYLAISSCARIDFVKVDGGRVSRGASDGLQLVFGNNDRLPVGKSTTISGHQAGSLDVMRFVSRAYVVGSYQGEKALYMYERAENGSLVGPIEIAPNVSKLDAEYGTVNACEGASAGLSITYTKEPDDWRKVDLVRLLITMESPRPAAVVSVDGAAVSSRQYSTTVALRGSNLCANQAKFLAGT</sequence>
<dbReference type="RefSeq" id="WP_115433133.1">
    <property type="nucleotide sequence ID" value="NZ_CP031337.1"/>
</dbReference>
<evidence type="ECO:0000313" key="3">
    <source>
        <dbReference type="Proteomes" id="UP000254537"/>
    </source>
</evidence>
<evidence type="ECO:0000313" key="2">
    <source>
        <dbReference type="EMBL" id="AXK39198.1"/>
    </source>
</evidence>
<gene>
    <name evidence="2" type="ORF">DWG20_07025</name>
</gene>
<keyword evidence="1" id="KW-0812">Transmembrane</keyword>
<dbReference type="SUPFAM" id="SSF54523">
    <property type="entry name" value="Pili subunits"/>
    <property type="match status" value="1"/>
</dbReference>
<name>A0A345Y5J6_9NEIS</name>
<dbReference type="InterPro" id="IPR012902">
    <property type="entry name" value="N_methyl_site"/>
</dbReference>
<dbReference type="EMBL" id="CP031337">
    <property type="protein sequence ID" value="AXK39198.1"/>
    <property type="molecule type" value="Genomic_DNA"/>
</dbReference>
<organism evidence="2 3">
    <name type="scientific">Crenobacter cavernae</name>
    <dbReference type="NCBI Taxonomy" id="2290923"/>
    <lineage>
        <taxon>Bacteria</taxon>
        <taxon>Pseudomonadati</taxon>
        <taxon>Pseudomonadota</taxon>
        <taxon>Betaproteobacteria</taxon>
        <taxon>Neisseriales</taxon>
        <taxon>Neisseriaceae</taxon>
        <taxon>Crenobacter</taxon>
    </lineage>
</organism>
<keyword evidence="1" id="KW-0472">Membrane</keyword>
<dbReference type="AlphaFoldDB" id="A0A345Y5J6"/>
<accession>A0A345Y5J6</accession>
<reference evidence="2 3" key="1">
    <citation type="submission" date="2018-07" db="EMBL/GenBank/DDBJ databases">
        <title>Crenobacter cavernae sp. nov., isolated from a karst cave.</title>
        <authorList>
            <person name="Zhu H."/>
        </authorList>
    </citation>
    <scope>NUCLEOTIDE SEQUENCE [LARGE SCALE GENOMIC DNA]</scope>
    <source>
        <strain evidence="2 3">K1W11S-77</strain>
    </source>
</reference>
<dbReference type="OrthoDB" id="5496259at2"/>
<evidence type="ECO:0000256" key="1">
    <source>
        <dbReference type="SAM" id="Phobius"/>
    </source>
</evidence>
<dbReference type="Proteomes" id="UP000254537">
    <property type="component" value="Chromosome"/>
</dbReference>
<keyword evidence="1" id="KW-1133">Transmembrane helix</keyword>
<feature type="transmembrane region" description="Helical" evidence="1">
    <location>
        <begin position="12"/>
        <end position="35"/>
    </location>
</feature>
<proteinExistence type="predicted"/>
<dbReference type="KEGG" id="ccah:DWG20_07025"/>